<protein>
    <recommendedName>
        <fullName evidence="2">Bacterial CdiA-CT RNAse A domain-containing protein</fullName>
    </recommendedName>
</protein>
<gene>
    <name evidence="3" type="ORF">CN425_10155</name>
    <name evidence="4" type="ORF">COJ50_19950</name>
</gene>
<dbReference type="EMBL" id="NTWE01000021">
    <property type="protein sequence ID" value="PEW02489.1"/>
    <property type="molecule type" value="Genomic_DNA"/>
</dbReference>
<feature type="domain" description="Bacterial CdiA-CT RNAse A" evidence="2">
    <location>
        <begin position="63"/>
        <end position="174"/>
    </location>
</feature>
<dbReference type="Proteomes" id="UP000225182">
    <property type="component" value="Unassembled WGS sequence"/>
</dbReference>
<dbReference type="EMBL" id="NUYN01000031">
    <property type="protein sequence ID" value="PFN21498.1"/>
    <property type="molecule type" value="Genomic_DNA"/>
</dbReference>
<accession>A0A2A9UZQ5</accession>
<feature type="signal peptide" evidence="1">
    <location>
        <begin position="1"/>
        <end position="26"/>
    </location>
</feature>
<sequence length="177" mass="19798">MMKRISGLFLSSLLALMLILSGCAGKEQKTEKQTEKQTGNQTTSVEKISDNILDEMEGPPKNGHTIERHVGKTEEELKKRLSTDKVSAASTYYDKETATKAVKDSLKQHDKEIQDWLKNSKEARLVLNTTHSFPVGKTVIKKNMNVKDKLVKTVTVLARDKSGDLGYKIITSYPSDK</sequence>
<dbReference type="Pfam" id="PF18431">
    <property type="entry name" value="RNAse_A_bac"/>
    <property type="match status" value="1"/>
</dbReference>
<evidence type="ECO:0000256" key="1">
    <source>
        <dbReference type="SAM" id="SignalP"/>
    </source>
</evidence>
<evidence type="ECO:0000313" key="4">
    <source>
        <dbReference type="EMBL" id="PFN21498.1"/>
    </source>
</evidence>
<dbReference type="Proteomes" id="UP000220635">
    <property type="component" value="Unassembled WGS sequence"/>
</dbReference>
<dbReference type="AlphaFoldDB" id="A0A2A9UZQ5"/>
<evidence type="ECO:0000313" key="6">
    <source>
        <dbReference type="Proteomes" id="UP000225182"/>
    </source>
</evidence>
<name>A0A2A9UZQ5_BACCE</name>
<dbReference type="InterPro" id="IPR041436">
    <property type="entry name" value="RNAse_A_bac"/>
</dbReference>
<feature type="chain" id="PRO_5038298556" description="Bacterial CdiA-CT RNAse A domain-containing protein" evidence="1">
    <location>
        <begin position="27"/>
        <end position="177"/>
    </location>
</feature>
<proteinExistence type="predicted"/>
<evidence type="ECO:0000313" key="5">
    <source>
        <dbReference type="Proteomes" id="UP000220635"/>
    </source>
</evidence>
<evidence type="ECO:0000313" key="3">
    <source>
        <dbReference type="EMBL" id="PEW02489.1"/>
    </source>
</evidence>
<reference evidence="5 6" key="1">
    <citation type="submission" date="2017-09" db="EMBL/GenBank/DDBJ databases">
        <title>Large-scale bioinformatics analysis of Bacillus genomes uncovers conserved roles of natural products in bacterial physiology.</title>
        <authorList>
            <consortium name="Agbiome Team Llc"/>
            <person name="Bleich R.M."/>
            <person name="Grubbs K.J."/>
            <person name="Santa Maria K.C."/>
            <person name="Allen S.E."/>
            <person name="Farag S."/>
            <person name="Shank E.A."/>
            <person name="Bowers A."/>
        </authorList>
    </citation>
    <scope>NUCLEOTIDE SEQUENCE [LARGE SCALE GENOMIC DNA]</scope>
    <source>
        <strain evidence="3 5">AFS010695</strain>
        <strain evidence="4 6">AFS076905</strain>
    </source>
</reference>
<dbReference type="PROSITE" id="PS51257">
    <property type="entry name" value="PROKAR_LIPOPROTEIN"/>
    <property type="match status" value="1"/>
</dbReference>
<evidence type="ECO:0000259" key="2">
    <source>
        <dbReference type="Pfam" id="PF18431"/>
    </source>
</evidence>
<dbReference type="NCBIfam" id="NF041883">
    <property type="entry name" value="RNase_A_lipo"/>
    <property type="match status" value="1"/>
</dbReference>
<keyword evidence="1" id="KW-0732">Signal</keyword>
<dbReference type="CDD" id="cd20684">
    <property type="entry name" value="CdiA-CT_Yk_RNaseA-like"/>
    <property type="match status" value="1"/>
</dbReference>
<comment type="caution">
    <text evidence="4">The sequence shown here is derived from an EMBL/GenBank/DDBJ whole genome shotgun (WGS) entry which is preliminary data.</text>
</comment>
<organism evidence="4 6">
    <name type="scientific">Bacillus cereus</name>
    <dbReference type="NCBI Taxonomy" id="1396"/>
    <lineage>
        <taxon>Bacteria</taxon>
        <taxon>Bacillati</taxon>
        <taxon>Bacillota</taxon>
        <taxon>Bacilli</taxon>
        <taxon>Bacillales</taxon>
        <taxon>Bacillaceae</taxon>
        <taxon>Bacillus</taxon>
        <taxon>Bacillus cereus group</taxon>
    </lineage>
</organism>